<dbReference type="InterPro" id="IPR019786">
    <property type="entry name" value="Zinc_finger_PHD-type_CS"/>
</dbReference>
<dbReference type="Proteomes" id="UP000593906">
    <property type="component" value="Chromosome 1"/>
</dbReference>
<evidence type="ECO:0000259" key="7">
    <source>
        <dbReference type="PROSITE" id="PS50016"/>
    </source>
</evidence>
<keyword evidence="1" id="KW-0479">Metal-binding</keyword>
<dbReference type="InterPro" id="IPR011011">
    <property type="entry name" value="Znf_FYVE_PHD"/>
</dbReference>
<dbReference type="InterPro" id="IPR001965">
    <property type="entry name" value="Znf_PHD"/>
</dbReference>
<dbReference type="PROSITE" id="PS50016">
    <property type="entry name" value="ZF_PHD_2"/>
    <property type="match status" value="1"/>
</dbReference>
<gene>
    <name evidence="8" type="ORF">CPATCC_000252</name>
</gene>
<dbReference type="InterPro" id="IPR019787">
    <property type="entry name" value="Znf_PHD-finger"/>
</dbReference>
<keyword evidence="2 4" id="KW-0863">Zinc-finger</keyword>
<protein>
    <recommendedName>
        <fullName evidence="7">PHD-type domain-containing protein</fullName>
    </recommendedName>
</protein>
<name>A0A7S7RHW4_CRYPV</name>
<evidence type="ECO:0000256" key="4">
    <source>
        <dbReference type="PROSITE-ProRule" id="PRU00146"/>
    </source>
</evidence>
<dbReference type="InterPro" id="IPR013637">
    <property type="entry name" value="Lys_sp_deMease-like_dom"/>
</dbReference>
<dbReference type="EMBL" id="CP044422">
    <property type="protein sequence ID" value="QOY43464.1"/>
    <property type="molecule type" value="Genomic_DNA"/>
</dbReference>
<feature type="coiled-coil region" evidence="5">
    <location>
        <begin position="2220"/>
        <end position="2251"/>
    </location>
</feature>
<dbReference type="Pfam" id="PF08429">
    <property type="entry name" value="PLU-1"/>
    <property type="match status" value="1"/>
</dbReference>
<feature type="domain" description="PHD-type" evidence="7">
    <location>
        <begin position="2013"/>
        <end position="2089"/>
    </location>
</feature>
<evidence type="ECO:0000256" key="1">
    <source>
        <dbReference type="ARBA" id="ARBA00022723"/>
    </source>
</evidence>
<evidence type="ECO:0000256" key="5">
    <source>
        <dbReference type="SAM" id="Coils"/>
    </source>
</evidence>
<dbReference type="GO" id="GO:0008270">
    <property type="term" value="F:zinc ion binding"/>
    <property type="evidence" value="ECO:0007669"/>
    <property type="project" value="UniProtKB-KW"/>
</dbReference>
<organism evidence="8 9">
    <name type="scientific">Cryptosporidium parvum</name>
    <dbReference type="NCBI Taxonomy" id="5807"/>
    <lineage>
        <taxon>Eukaryota</taxon>
        <taxon>Sar</taxon>
        <taxon>Alveolata</taxon>
        <taxon>Apicomplexa</taxon>
        <taxon>Conoidasida</taxon>
        <taxon>Coccidia</taxon>
        <taxon>Eucoccidiorida</taxon>
        <taxon>Eimeriorina</taxon>
        <taxon>Cryptosporidiidae</taxon>
        <taxon>Cryptosporidium</taxon>
    </lineage>
</organism>
<dbReference type="PROSITE" id="PS01359">
    <property type="entry name" value="ZF_PHD_1"/>
    <property type="match status" value="1"/>
</dbReference>
<keyword evidence="5" id="KW-0175">Coiled coil</keyword>
<evidence type="ECO:0000256" key="3">
    <source>
        <dbReference type="ARBA" id="ARBA00022833"/>
    </source>
</evidence>
<keyword evidence="3" id="KW-0862">Zinc</keyword>
<accession>A0A7S7RHW4</accession>
<dbReference type="SUPFAM" id="SSF57903">
    <property type="entry name" value="FYVE/PHD zinc finger"/>
    <property type="match status" value="1"/>
</dbReference>
<sequence>MLQSSGKLRKSIRIEPSIYQAWVPPIFSEPNREDEIKISFKKCERLYDPNLVENEQTDKKTDETLKNLRFLLRSMETDFNYLSGEKILEYMSKNVSESQRFPSYAEKLILTRDEDLNVTSISPIKYKTDLNRIKLFKDEVCWSINKSQDSMTTQNKNLLDETKISGKAINDKSYVDSSPISYGKLWEKTINQHIFISIIDNWKKSVGFIFNDSYKNLKYTLNEGIELLQEGIALNNKIRLPELETLVNAVEESLAFEEKIKKLLSIDDPTVNLGALKSPCKIPITELCELLKEGESCSFRSNYLDFLKCQLEKLKSWRSNVQSAIIEKNLDKCKDLIKDKDEILIEVPGINDLTEQIAASNWIEKVERSLSRPMKFNFAENLLNEPASKFLDEKNVAAKQQLINRVQKAQEWLNVVQSPPFIYSLVSACKTTAPNDISEVTQKIIDQAKIEMEESKNWKLPRPTEYEKVWLESSTLKIIIPLMKYMEPVYLRWRKWNKKYKRLMDGLCIYMEAQLILEEAEYTLCDYLDMSEYLPELRKKIKESGDWLNTSKEFLNTISDFHTKQDINNVSSSIWNTVAGIKKGSEFSRLEIQQALDFMNSQFHERLSYEKLKQLIEIGNELTIYEMTILQELTSCQDSCEKWLKKGKEYLKCSKISGINIAMVISLLLERSCILVSKETEDSLFAELHFIIWKMDINEIQAPINDYELSSLIERFNEVKLYFDFDHSNLAKTQNENQTQPNKLIALSLPNIKKENEESDPQNNEELLAHHSSVCENNTTQSEASYDPKSPEISIEEIDIQQINISHWNQIKELEAAAFITKLQNILIYWTNLIHEYETEKKEVEVWRSILEDLKHLPISFNKLELKINKIISDYDRIISILKCGDEESNHLPDLKHPFSLLYSYKRLNELNIEVSNLPVKISEWDKWQKHLDELNQCDDYTLSMFSYLKETEIIVSNCESTSIEQIERKKVMDYLNNINERLVSNSVWGITDFKRILIDLKFTGKLIQDLSICECWIKSVKGDSSNDPMGIEHWNSLLQRGRTIRIIDHEIFNKFEAQVKQSIEWNEIYFTALHSDAFCKVIKYKRNSKPSNKIIYEIAELLVRVDYGIGERLVTFRELRQSVNSFVELRNQGIKYLNICINERRDKVFSRLLNKYLNQSQVSTQQNSEVIDQINSIKQFTSDLKNLLESCNQHTISMDLISYIQDEILLREINQKMFNALINQENPYFTTNLYGYSAASNDSKIPTFDEANDIVNFIRINDLNIMPENYSNINETNGSQTQLSFEIHEKSQLTIKELKEIVLNSESVLMKGLDSTGMLIEKKYIDVDLFKKFRKAVYISSEWLKVFKINHFNIIDNIKAESFYNREVPKNLLSLNVKSSIDYLLKEYLKSQVSELVINSVPEKECAINQVKFELNWNQILERFNELEMNDLIQFKGKNNDIIKRLLHTFEVADERLDDYSTKLDENILCKNEQSSEEVFFDDYSKYSAPLFLNLLHYLRNNKSALSNFADEKSYYESLLNSIKSHINLKYCIHLSDEERLNIQQFEESLGVSSNYRLSDTELQKNETIQDPNISTQNIKYKRNKRSKSLINGERVNEENIDSIINILRNIEMPSIELSLFLINFGKKFVKFELKEFSNLCKMVEFSLLWMALVITKFPNFIKASLGDDISEISGIEAIKKQNSQLVFEDWEKNVCFDFFSTNNICLGTINTGEIANSQCKRLQNTLELKEFVSLIETCDQLPIQIPIKSRLVNILVDALKWTISAREAILLLPRNTILCPWVHIEGIVEEITLRSKNSQIMKTIGLDKNIYNIKDEEIMNIISNFNANEYETCSNFEKNGEVDIQVKKLPRPRGRPKREQVCVTKNESQFEDIFNNICMDYKEIDRLPNCVFPKSFYLWLLNENNNKYFSVQDLMSITSKDEDNKNSKLNNSQNCNSNIGWENGYFYWNKSGSSASKESIVEDDCGSDCKLQYIGLIDPQNYPKKEVYKSKLLLDFILCIEVYNNIQNNPAELCSICSNFRKRKHTNNISPLNCNSSWIVCEECSRWYHQDCVGYSSKSNNFPEKLSNGSNSANELSSWTCPSCSLRSSTSIGRSNSIINLLKNSNNLELFHSNNAYILSDIHCKSIDRAEKNKTYDKSLKREVPTLENLKQIMKSSFSDKISFIRLHERNVIANTFYLFNVWVNDFYRILKWDPFEFSEFNSSVFFDPAEIQERIMNKQILKEKSDLLDKAEEDENLLKEKHIEHEQAVAMSDITQTSRKGRLLKNKLSAKEMLNPKLNSIKPKKGRKRRLLFPSTVTKKQIRRSFPCMIDNSAGTLQINFETVFKDISPGCKYNIDLDYIGKNKIIEAGLSKPLEIDEIMNLYIIGSLIGLDGAVEFEWLYCILKYLVFFNSKFGFYNENLALLNSFQLSEELSFINTLKNQKRLSWEEFKYILVHFSPNFPIKLNSCKIFYLNLPKLRSIKLKCKSILDYIKNSSQENLTKPQSIDQNNRNLFTDHEQHKLNGKNFKTELESLLIGIVKSGIIIPEEKIVSHLLFTYCLESILLLYGKQISSVYCNQLNPKPLHSTLVNINQHILFWKESDANLSKIYGTRFIPPEYNGFVLENEGSCFQNQENKPLLRIQRFIKYCETIQESINQCNEWNERYKFLMETPNEFEIYVKFLKQGLNLPCIYPTVYSFGNILASIESYEDFVNQVFESPSNASSLTKASNPPGSFKPSFAQTVGAIVGSSQPSLNPKFENIQILKNVREFLKGLPIQKSDLILKIDQMEENTQRFIEGIKQKMPQLKQLSSTEALISQLQLIKEEAIHKVPIIVNNVPELRELLSNIPDFGSPHHNLLLRTQFLMSLQCPIAKLRKPLNPFPNIPEASSSLSSVVGQSQNNELHQSETKGELMDSQGNNSNKSILHAPGGANSKINTSCQLPNSMSFIWQNLVQQGSNPMSHYYYK</sequence>
<dbReference type="VEuPathDB" id="CryptoDB:CPATCC_0037710"/>
<dbReference type="InterPro" id="IPR013083">
    <property type="entry name" value="Znf_RING/FYVE/PHD"/>
</dbReference>
<evidence type="ECO:0000313" key="8">
    <source>
        <dbReference type="EMBL" id="QOY43464.1"/>
    </source>
</evidence>
<evidence type="ECO:0000313" key="9">
    <source>
        <dbReference type="Proteomes" id="UP000593906"/>
    </source>
</evidence>
<feature type="region of interest" description="Disordered" evidence="6">
    <location>
        <begin position="2873"/>
        <end position="2913"/>
    </location>
</feature>
<dbReference type="Gene3D" id="3.30.40.10">
    <property type="entry name" value="Zinc/RING finger domain, C3HC4 (zinc finger)"/>
    <property type="match status" value="1"/>
</dbReference>
<evidence type="ECO:0000256" key="6">
    <source>
        <dbReference type="SAM" id="MobiDB-lite"/>
    </source>
</evidence>
<proteinExistence type="predicted"/>
<feature type="compositionally biased region" description="Low complexity" evidence="6">
    <location>
        <begin position="2873"/>
        <end position="2883"/>
    </location>
</feature>
<reference evidence="8 9" key="1">
    <citation type="submission" date="2019-09" db="EMBL/GenBank/DDBJ databases">
        <title>Consistent, comparative and evidence-based genome assembly and annotation for Cryptosporidium parvum, C. hominis and C. tyzzeri.</title>
        <authorList>
            <person name="Baptista R.P."/>
            <person name="Li Y."/>
            <person name="Sateriale A."/>
            <person name="Ansell B."/>
            <person name="Jex A."/>
            <person name="Sanders M."/>
            <person name="Brooks K."/>
            <person name="Tracey A."/>
            <person name="Berriman M."/>
            <person name="Striepen B."/>
            <person name="Cotton J.A."/>
            <person name="Kissinger J.C."/>
        </authorList>
    </citation>
    <scope>NUCLEOTIDE SEQUENCE [LARGE SCALE GENOMIC DNA]</scope>
    <source>
        <strain evidence="8 9">IOWA-ATCC</strain>
    </source>
</reference>
<dbReference type="Pfam" id="PF00628">
    <property type="entry name" value="PHD"/>
    <property type="match status" value="1"/>
</dbReference>
<dbReference type="CDD" id="cd15517">
    <property type="entry name" value="PHD_TCF19_like"/>
    <property type="match status" value="1"/>
</dbReference>
<dbReference type="SMART" id="SM00249">
    <property type="entry name" value="PHD"/>
    <property type="match status" value="1"/>
</dbReference>
<evidence type="ECO:0000256" key="2">
    <source>
        <dbReference type="ARBA" id="ARBA00022771"/>
    </source>
</evidence>